<gene>
    <name evidence="2" type="ORF">AGERDE_LOCUS11981</name>
</gene>
<feature type="non-terminal residue" evidence="2">
    <location>
        <position position="1"/>
    </location>
</feature>
<accession>A0A9N9EAJ5</accession>
<evidence type="ECO:0000313" key="2">
    <source>
        <dbReference type="EMBL" id="CAG8664551.1"/>
    </source>
</evidence>
<comment type="caution">
    <text evidence="2">The sequence shown here is derived from an EMBL/GenBank/DDBJ whole genome shotgun (WGS) entry which is preliminary data.</text>
</comment>
<dbReference type="EMBL" id="CAJVPL010006462">
    <property type="protein sequence ID" value="CAG8664551.1"/>
    <property type="molecule type" value="Genomic_DNA"/>
</dbReference>
<sequence length="165" mass="17948">ELKITWSQSLNTHSKNKPYTLERRQRGYSDSVFSTLVGLDLFDTSRSTLSFPYGYDPFLANSSFTPEAHSNFPHLNLAYFAASSQFNTVESELIIQSPVTDLDPSDDSGDTSVGSSSETSSTFTSVHSTVPSPIASELIIQSPARTSDPNDDSSPLQTENSPNSV</sequence>
<name>A0A9N9EAJ5_9GLOM</name>
<dbReference type="AlphaFoldDB" id="A0A9N9EAJ5"/>
<feature type="non-terminal residue" evidence="2">
    <location>
        <position position="165"/>
    </location>
</feature>
<feature type="compositionally biased region" description="Polar residues" evidence="1">
    <location>
        <begin position="143"/>
        <end position="165"/>
    </location>
</feature>
<organism evidence="2 3">
    <name type="scientific">Ambispora gerdemannii</name>
    <dbReference type="NCBI Taxonomy" id="144530"/>
    <lineage>
        <taxon>Eukaryota</taxon>
        <taxon>Fungi</taxon>
        <taxon>Fungi incertae sedis</taxon>
        <taxon>Mucoromycota</taxon>
        <taxon>Glomeromycotina</taxon>
        <taxon>Glomeromycetes</taxon>
        <taxon>Archaeosporales</taxon>
        <taxon>Ambisporaceae</taxon>
        <taxon>Ambispora</taxon>
    </lineage>
</organism>
<protein>
    <submittedName>
        <fullName evidence="2">5776_t:CDS:1</fullName>
    </submittedName>
</protein>
<evidence type="ECO:0000313" key="3">
    <source>
        <dbReference type="Proteomes" id="UP000789831"/>
    </source>
</evidence>
<dbReference type="Proteomes" id="UP000789831">
    <property type="component" value="Unassembled WGS sequence"/>
</dbReference>
<keyword evidence="3" id="KW-1185">Reference proteome</keyword>
<feature type="compositionally biased region" description="Low complexity" evidence="1">
    <location>
        <begin position="110"/>
        <end position="133"/>
    </location>
</feature>
<reference evidence="2" key="1">
    <citation type="submission" date="2021-06" db="EMBL/GenBank/DDBJ databases">
        <authorList>
            <person name="Kallberg Y."/>
            <person name="Tangrot J."/>
            <person name="Rosling A."/>
        </authorList>
    </citation>
    <scope>NUCLEOTIDE SEQUENCE</scope>
    <source>
        <strain evidence="2">MT106</strain>
    </source>
</reference>
<evidence type="ECO:0000256" key="1">
    <source>
        <dbReference type="SAM" id="MobiDB-lite"/>
    </source>
</evidence>
<proteinExistence type="predicted"/>
<feature type="region of interest" description="Disordered" evidence="1">
    <location>
        <begin position="97"/>
        <end position="165"/>
    </location>
</feature>